<sequence length="79" mass="8841">MWIRKPIIKYFVKKGKGEQLGITTLLFTCRKSGNYLGRKPVIATHRAFCGMAKQSRHKTAALGNEIASVASLPPKYKFS</sequence>
<comment type="caution">
    <text evidence="1">The sequence shown here is derived from an EMBL/GenBank/DDBJ whole genome shotgun (WGS) entry which is preliminary data.</text>
</comment>
<evidence type="ECO:0000313" key="1">
    <source>
        <dbReference type="EMBL" id="RJP68996.1"/>
    </source>
</evidence>
<dbReference type="AlphaFoldDB" id="A0A419EWF8"/>
<evidence type="ECO:0000313" key="2">
    <source>
        <dbReference type="Proteomes" id="UP000285961"/>
    </source>
</evidence>
<organism evidence="1 2">
    <name type="scientific">Candidatus Abyssobacteria bacterium SURF_17</name>
    <dbReference type="NCBI Taxonomy" id="2093361"/>
    <lineage>
        <taxon>Bacteria</taxon>
        <taxon>Pseudomonadati</taxon>
        <taxon>Candidatus Hydrogenedentota</taxon>
        <taxon>Candidatus Abyssobacteria</taxon>
    </lineage>
</organism>
<accession>A0A419EWF8</accession>
<reference evidence="1 2" key="1">
    <citation type="journal article" date="2017" name="ISME J.">
        <title>Energy and carbon metabolisms in a deep terrestrial subsurface fluid microbial community.</title>
        <authorList>
            <person name="Momper L."/>
            <person name="Jungbluth S.P."/>
            <person name="Lee M.D."/>
            <person name="Amend J.P."/>
        </authorList>
    </citation>
    <scope>NUCLEOTIDE SEQUENCE [LARGE SCALE GENOMIC DNA]</scope>
    <source>
        <strain evidence="1">SURF_17</strain>
    </source>
</reference>
<dbReference type="EMBL" id="QZKI01000087">
    <property type="protein sequence ID" value="RJP68996.1"/>
    <property type="molecule type" value="Genomic_DNA"/>
</dbReference>
<name>A0A419EWF8_9BACT</name>
<proteinExistence type="predicted"/>
<gene>
    <name evidence="1" type="ORF">C4532_11620</name>
</gene>
<protein>
    <submittedName>
        <fullName evidence="1">Uncharacterized protein</fullName>
    </submittedName>
</protein>
<dbReference type="Proteomes" id="UP000285961">
    <property type="component" value="Unassembled WGS sequence"/>
</dbReference>